<organism evidence="1">
    <name type="scientific">viral metagenome</name>
    <dbReference type="NCBI Taxonomy" id="1070528"/>
    <lineage>
        <taxon>unclassified sequences</taxon>
        <taxon>metagenomes</taxon>
        <taxon>organismal metagenomes</taxon>
    </lineage>
</organism>
<proteinExistence type="predicted"/>
<dbReference type="EMBL" id="MN741018">
    <property type="protein sequence ID" value="QHU22826.1"/>
    <property type="molecule type" value="Genomic_DNA"/>
</dbReference>
<evidence type="ECO:0000313" key="1">
    <source>
        <dbReference type="EMBL" id="QHU22826.1"/>
    </source>
</evidence>
<sequence>METQIKNLFDSILTTINDYEQRTNKQISNHDTILSEKNKQIEILNDINEKQKCEMDDFLKVSYAKRWKNAAEEFEKKNIYLHEKLESLTNTNEKLNSKLDALTELVPKETQTDTLDDLNEVANKEIKIKTQKGAIYTLVDGKLLGKDNKLVGEVFQ</sequence>
<accession>A0A6C0L075</accession>
<name>A0A6C0L075_9ZZZZ</name>
<reference evidence="1" key="1">
    <citation type="journal article" date="2020" name="Nature">
        <title>Giant virus diversity and host interactions through global metagenomics.</title>
        <authorList>
            <person name="Schulz F."/>
            <person name="Roux S."/>
            <person name="Paez-Espino D."/>
            <person name="Jungbluth S."/>
            <person name="Walsh D.A."/>
            <person name="Denef V.J."/>
            <person name="McMahon K.D."/>
            <person name="Konstantinidis K.T."/>
            <person name="Eloe-Fadrosh E.A."/>
            <person name="Kyrpides N.C."/>
            <person name="Woyke T."/>
        </authorList>
    </citation>
    <scope>NUCLEOTIDE SEQUENCE</scope>
    <source>
        <strain evidence="1">GVMAG-S-ERX555907-63</strain>
    </source>
</reference>
<protein>
    <submittedName>
        <fullName evidence="1">Uncharacterized protein</fullName>
    </submittedName>
</protein>
<dbReference type="AlphaFoldDB" id="A0A6C0L075"/>